<dbReference type="EMBL" id="FOHB01000001">
    <property type="protein sequence ID" value="SER60810.1"/>
    <property type="molecule type" value="Genomic_DNA"/>
</dbReference>
<evidence type="ECO:0000313" key="1">
    <source>
        <dbReference type="EMBL" id="SER60810.1"/>
    </source>
</evidence>
<sequence>MGFSVRVAPGIRIRASSRGVRTSIGPRAARLHVGSGRPGVSTGFGPVGFYTSLGGGRRTSGHAPAAAGRSVAAAAKAEAAQDLARALQNIENLHRAEFTVSQKPVALETALPDEAAIRRRHRRAARAGVGFFDLAGRRQAKAAADAAAQDEISAESARLKSERGARQAELDASWESFTANDPELVMGALFTAFEDNDAPAAPVAVDGDSVSVVVLVPDVDVVPERYPTTTDAGNLSLRKMTKSQQADLYTLMVCGLVLVTVKEAFAVAPGLEETRVVAIRVPRQDAYGQPVVEPVLACSVDRSALRGIQWGSADAGHVLADAATELVINRKGAAKVLTPLDLGQEPDIARVLERVDVGELLQHG</sequence>
<accession>A0A1H9QK50</accession>
<organism evidence="1 2">
    <name type="scientific">Pedococcus cremeus</name>
    <dbReference type="NCBI Taxonomy" id="587636"/>
    <lineage>
        <taxon>Bacteria</taxon>
        <taxon>Bacillati</taxon>
        <taxon>Actinomycetota</taxon>
        <taxon>Actinomycetes</taxon>
        <taxon>Micrococcales</taxon>
        <taxon>Intrasporangiaceae</taxon>
        <taxon>Pedococcus</taxon>
    </lineage>
</organism>
<protein>
    <recommendedName>
        <fullName evidence="3">DUF4236 domain-containing protein</fullName>
    </recommendedName>
</protein>
<evidence type="ECO:0008006" key="3">
    <source>
        <dbReference type="Google" id="ProtNLM"/>
    </source>
</evidence>
<dbReference type="AlphaFoldDB" id="A0A1H9QK50"/>
<reference evidence="2" key="1">
    <citation type="submission" date="2016-10" db="EMBL/GenBank/DDBJ databases">
        <authorList>
            <person name="Varghese N."/>
            <person name="Submissions S."/>
        </authorList>
    </citation>
    <scope>NUCLEOTIDE SEQUENCE [LARGE SCALE GENOMIC DNA]</scope>
    <source>
        <strain evidence="2">CGMCC 1.6963</strain>
    </source>
</reference>
<proteinExistence type="predicted"/>
<dbReference type="Proteomes" id="UP000199019">
    <property type="component" value="Unassembled WGS sequence"/>
</dbReference>
<name>A0A1H9QK50_9MICO</name>
<keyword evidence="2" id="KW-1185">Reference proteome</keyword>
<gene>
    <name evidence="1" type="ORF">SAMN05216199_0660</name>
</gene>
<evidence type="ECO:0000313" key="2">
    <source>
        <dbReference type="Proteomes" id="UP000199019"/>
    </source>
</evidence>